<reference evidence="1 2" key="1">
    <citation type="journal article" date="2020" name="G3 (Bethesda)">
        <title>Draft Genome of the Common Snapping Turtle, Chelydra serpentina, a Model for Phenotypic Plasticity in Reptiles.</title>
        <authorList>
            <person name="Das D."/>
            <person name="Singh S.K."/>
            <person name="Bierstedt J."/>
            <person name="Erickson A."/>
            <person name="Galli G.L.J."/>
            <person name="Crossley D.A. 2nd"/>
            <person name="Rhen T."/>
        </authorList>
    </citation>
    <scope>NUCLEOTIDE SEQUENCE [LARGE SCALE GENOMIC DNA]</scope>
    <source>
        <strain evidence="1">KW</strain>
    </source>
</reference>
<evidence type="ECO:0000313" key="1">
    <source>
        <dbReference type="EMBL" id="KAG6920769.1"/>
    </source>
</evidence>
<dbReference type="Proteomes" id="UP000765507">
    <property type="component" value="Unassembled WGS sequence"/>
</dbReference>
<keyword evidence="2" id="KW-1185">Reference proteome</keyword>
<sequence>QAYPKYEAFLSRLVSALDPLLDAAPVDAAAWSQGSLLTRLRALRGLQPLLRAGTSGREGQRAGGYGSVPIQWGVVLALEGSGGAEGSCTLGLAGAGAFPLGS</sequence>
<gene>
    <name evidence="1" type="primary">PYROXD2</name>
    <name evidence="1" type="ORF">G0U57_014203</name>
</gene>
<organism evidence="1 2">
    <name type="scientific">Chelydra serpentina</name>
    <name type="common">Snapping turtle</name>
    <name type="synonym">Testudo serpentina</name>
    <dbReference type="NCBI Taxonomy" id="8475"/>
    <lineage>
        <taxon>Eukaryota</taxon>
        <taxon>Metazoa</taxon>
        <taxon>Chordata</taxon>
        <taxon>Craniata</taxon>
        <taxon>Vertebrata</taxon>
        <taxon>Euteleostomi</taxon>
        <taxon>Archelosauria</taxon>
        <taxon>Testudinata</taxon>
        <taxon>Testudines</taxon>
        <taxon>Cryptodira</taxon>
        <taxon>Durocryptodira</taxon>
        <taxon>Americhelydia</taxon>
        <taxon>Chelydroidea</taxon>
        <taxon>Chelydridae</taxon>
        <taxon>Chelydra</taxon>
    </lineage>
</organism>
<proteinExistence type="predicted"/>
<evidence type="ECO:0000313" key="2">
    <source>
        <dbReference type="Proteomes" id="UP000765507"/>
    </source>
</evidence>
<name>A0A8T1RVI1_CHESE</name>
<dbReference type="AlphaFoldDB" id="A0A8T1RVI1"/>
<comment type="caution">
    <text evidence="1">The sequence shown here is derived from an EMBL/GenBank/DDBJ whole genome shotgun (WGS) entry which is preliminary data.</text>
</comment>
<dbReference type="OrthoDB" id="7777654at2759"/>
<feature type="non-terminal residue" evidence="1">
    <location>
        <position position="1"/>
    </location>
</feature>
<protein>
    <submittedName>
        <fullName evidence="1">Pyridine nucleotide-disulfide oxidoreductase domain 2</fullName>
    </submittedName>
</protein>
<dbReference type="EMBL" id="JAHGAV010004030">
    <property type="protein sequence ID" value="KAG6920769.1"/>
    <property type="molecule type" value="Genomic_DNA"/>
</dbReference>
<accession>A0A8T1RVI1</accession>